<dbReference type="Proteomes" id="UP000029585">
    <property type="component" value="Unassembled WGS sequence"/>
</dbReference>
<feature type="region of interest" description="Disordered" evidence="2">
    <location>
        <begin position="171"/>
        <end position="204"/>
    </location>
</feature>
<dbReference type="Pfam" id="PF01520">
    <property type="entry name" value="Amidase_3"/>
    <property type="match status" value="1"/>
</dbReference>
<dbReference type="eggNOG" id="COG0860">
    <property type="taxonomic scope" value="Bacteria"/>
</dbReference>
<feature type="domain" description="MurNAc-LAA" evidence="4">
    <location>
        <begin position="392"/>
        <end position="503"/>
    </location>
</feature>
<dbReference type="InterPro" id="IPR002508">
    <property type="entry name" value="MurNAc-LAA_cat"/>
</dbReference>
<keyword evidence="6" id="KW-1185">Reference proteome</keyword>
<accession>A0A096BB65</accession>
<dbReference type="Pfam" id="PF07833">
    <property type="entry name" value="Cu_amine_oxidN1"/>
    <property type="match status" value="1"/>
</dbReference>
<feature type="signal peptide" evidence="3">
    <location>
        <begin position="1"/>
        <end position="22"/>
    </location>
</feature>
<dbReference type="SMART" id="SM00646">
    <property type="entry name" value="Ami_3"/>
    <property type="match status" value="1"/>
</dbReference>
<evidence type="ECO:0000256" key="1">
    <source>
        <dbReference type="ARBA" id="ARBA00022801"/>
    </source>
</evidence>
<dbReference type="PANTHER" id="PTHR30404">
    <property type="entry name" value="N-ACETYLMURAMOYL-L-ALANINE AMIDASE"/>
    <property type="match status" value="1"/>
</dbReference>
<dbReference type="PANTHER" id="PTHR30404:SF0">
    <property type="entry name" value="N-ACETYLMURAMOYL-L-ALANINE AMIDASE AMIC"/>
    <property type="match status" value="1"/>
</dbReference>
<dbReference type="AlphaFoldDB" id="A0A096BB65"/>
<dbReference type="Gene3D" id="2.60.40.3500">
    <property type="match status" value="1"/>
</dbReference>
<dbReference type="HOGENOM" id="CLU_014322_10_0_9"/>
<evidence type="ECO:0000313" key="6">
    <source>
        <dbReference type="Proteomes" id="UP000029585"/>
    </source>
</evidence>
<feature type="compositionally biased region" description="Pro residues" evidence="2">
    <location>
        <begin position="177"/>
        <end position="195"/>
    </location>
</feature>
<evidence type="ECO:0000313" key="5">
    <source>
        <dbReference type="EMBL" id="KGF56290.1"/>
    </source>
</evidence>
<dbReference type="CDD" id="cd02696">
    <property type="entry name" value="MurNAc-LAA"/>
    <property type="match status" value="1"/>
</dbReference>
<keyword evidence="1" id="KW-0378">Hydrolase</keyword>
<dbReference type="SUPFAM" id="SSF55383">
    <property type="entry name" value="Copper amine oxidase, domain N"/>
    <property type="match status" value="1"/>
</dbReference>
<comment type="caution">
    <text evidence="5">The sequence shown here is derived from an EMBL/GenBank/DDBJ whole genome shotgun (WGS) entry which is preliminary data.</text>
</comment>
<sequence length="512" mass="54625">MKKAVSFLLTLALLAGLLSAWAAGPAGTLSVYFYDETTQRYGELTQTDRVSLTLDGSPLTPDDVPALVQYPAGQNGRTLVPVRLIAERLGASVTWVPETRQVILLREESTIVLTLGSATALVNGQAMELPGGVPAGVVKWEGRESTMVPLRFVSEQLGATVDWDNDTFTAILTSPGTPEPEPTPTPTPTPEPTPDTPAAGDKGYVTGISVDASSHVVTIATDHIPEYRVVDLGDRVAVDLLGAVFSGALEGEAALPVDSDVFSSVRYNQHGDDLGYGYPHTLRVVLDLKGGASYAKNITVEAGSSGVRITATPSVSPELPPIDPNKYTVVLDAGHDGKTLGAVYPDANGVDIYEKDLTLSMVYKLRDILLNEGYNVVLTRDGETAGDLYERSELANRVNADLFVSIHCNSAPTVPTFQGLYTYYYPTSSRSKAFAQAVQDAACAASGAVDRGIASANFVVLRETNMAAVLVETGFMTNVEELTRLCDETYQQKLMEGVARGVGDYLNSLPRK</sequence>
<organism evidence="5 6">
    <name type="scientific">Flavonifractor plautii 1_3_50AFAA</name>
    <dbReference type="NCBI Taxonomy" id="742738"/>
    <lineage>
        <taxon>Bacteria</taxon>
        <taxon>Bacillati</taxon>
        <taxon>Bacillota</taxon>
        <taxon>Clostridia</taxon>
        <taxon>Eubacteriales</taxon>
        <taxon>Oscillospiraceae</taxon>
        <taxon>Flavonifractor</taxon>
    </lineage>
</organism>
<dbReference type="SUPFAM" id="SSF53187">
    <property type="entry name" value="Zn-dependent exopeptidases"/>
    <property type="match status" value="1"/>
</dbReference>
<dbReference type="GO" id="GO:0008745">
    <property type="term" value="F:N-acetylmuramoyl-L-alanine amidase activity"/>
    <property type="evidence" value="ECO:0007669"/>
    <property type="project" value="InterPro"/>
</dbReference>
<proteinExistence type="predicted"/>
<dbReference type="RefSeq" id="WP_044939814.1">
    <property type="nucleotide sequence ID" value="NZ_KN174162.1"/>
</dbReference>
<feature type="chain" id="PRO_5001915984" description="MurNAc-LAA domain-containing protein" evidence="3">
    <location>
        <begin position="23"/>
        <end position="512"/>
    </location>
</feature>
<evidence type="ECO:0000256" key="2">
    <source>
        <dbReference type="SAM" id="MobiDB-lite"/>
    </source>
</evidence>
<evidence type="ECO:0000259" key="4">
    <source>
        <dbReference type="SMART" id="SM00646"/>
    </source>
</evidence>
<dbReference type="EMBL" id="ADLO01000045">
    <property type="protein sequence ID" value="KGF56290.1"/>
    <property type="molecule type" value="Genomic_DNA"/>
</dbReference>
<dbReference type="Gene3D" id="3.40.630.40">
    <property type="entry name" value="Zn-dependent exopeptidases"/>
    <property type="match status" value="1"/>
</dbReference>
<keyword evidence="3" id="KW-0732">Signal</keyword>
<dbReference type="InterPro" id="IPR012854">
    <property type="entry name" value="Cu_amine_oxidase-like_N"/>
</dbReference>
<dbReference type="InterPro" id="IPR036582">
    <property type="entry name" value="Mao_N_sf"/>
</dbReference>
<dbReference type="GO" id="GO:0030288">
    <property type="term" value="C:outer membrane-bounded periplasmic space"/>
    <property type="evidence" value="ECO:0007669"/>
    <property type="project" value="TreeGrafter"/>
</dbReference>
<protein>
    <recommendedName>
        <fullName evidence="4">MurNAc-LAA domain-containing protein</fullName>
    </recommendedName>
</protein>
<reference evidence="5 6" key="1">
    <citation type="submission" date="2011-08" db="EMBL/GenBank/DDBJ databases">
        <title>The Genome Sequence of Clostridium orbiscindens 1_3_50AFAA.</title>
        <authorList>
            <consortium name="The Broad Institute Genome Sequencing Platform"/>
            <person name="Earl A."/>
            <person name="Ward D."/>
            <person name="Feldgarden M."/>
            <person name="Gevers D."/>
            <person name="Daigneault M."/>
            <person name="Strauss J."/>
            <person name="Allen-Vercoe E."/>
            <person name="Young S.K."/>
            <person name="Zeng Q."/>
            <person name="Gargeya S."/>
            <person name="Fitzgerald M."/>
            <person name="Haas B."/>
            <person name="Abouelleil A."/>
            <person name="Alvarado L."/>
            <person name="Arachchi H.M."/>
            <person name="Berlin A."/>
            <person name="Brown A."/>
            <person name="Chapman S.B."/>
            <person name="Chen Z."/>
            <person name="Dunbar C."/>
            <person name="Freedman E."/>
            <person name="Gearin G."/>
            <person name="Gellesch M."/>
            <person name="Goldberg J."/>
            <person name="Griggs A."/>
            <person name="Gujja S."/>
            <person name="Heiman D."/>
            <person name="Howarth C."/>
            <person name="Larson L."/>
            <person name="Lui A."/>
            <person name="MacDonald P.J.P."/>
            <person name="Montmayeur A."/>
            <person name="Murphy C."/>
            <person name="Neiman D."/>
            <person name="Pearson M."/>
            <person name="Priest M."/>
            <person name="Roberts A."/>
            <person name="Saif S."/>
            <person name="Shea T."/>
            <person name="Shenoy N."/>
            <person name="Sisk P."/>
            <person name="Stolte C."/>
            <person name="Sykes S."/>
            <person name="Wortman J."/>
            <person name="Nusbaum C."/>
            <person name="Birren B."/>
        </authorList>
    </citation>
    <scope>NUCLEOTIDE SEQUENCE [LARGE SCALE GENOMIC DNA]</scope>
    <source>
        <strain evidence="5 6">1_3_50AFAA</strain>
    </source>
</reference>
<gene>
    <name evidence="5" type="ORF">HMPREF9460_01205</name>
</gene>
<evidence type="ECO:0000256" key="3">
    <source>
        <dbReference type="SAM" id="SignalP"/>
    </source>
</evidence>
<dbReference type="GO" id="GO:0009253">
    <property type="term" value="P:peptidoglycan catabolic process"/>
    <property type="evidence" value="ECO:0007669"/>
    <property type="project" value="InterPro"/>
</dbReference>
<dbReference type="InterPro" id="IPR050695">
    <property type="entry name" value="N-acetylmuramoyl_amidase_3"/>
</dbReference>
<name>A0A096BB65_FLAPL</name>
<dbReference type="Gene3D" id="3.30.457.10">
    <property type="entry name" value="Copper amine oxidase-like, N-terminal domain"/>
    <property type="match status" value="1"/>
</dbReference>
<dbReference type="PATRIC" id="fig|742738.3.peg.1250"/>